<evidence type="ECO:0000313" key="2">
    <source>
        <dbReference type="EMBL" id="KJY99647.1"/>
    </source>
</evidence>
<dbReference type="Proteomes" id="UP000033664">
    <property type="component" value="Unassembled WGS sequence"/>
</dbReference>
<gene>
    <name evidence="2" type="ORF">TW72_08275</name>
</gene>
<dbReference type="OrthoDB" id="5917800at2"/>
<organism evidence="2 3">
    <name type="scientific">Pseudoalteromonas ruthenica</name>
    <dbReference type="NCBI Taxonomy" id="151081"/>
    <lineage>
        <taxon>Bacteria</taxon>
        <taxon>Pseudomonadati</taxon>
        <taxon>Pseudomonadota</taxon>
        <taxon>Gammaproteobacteria</taxon>
        <taxon>Alteromonadales</taxon>
        <taxon>Pseudoalteromonadaceae</taxon>
        <taxon>Pseudoalteromonas</taxon>
    </lineage>
</organism>
<name>A0A0F4PW56_9GAMM</name>
<evidence type="ECO:0000313" key="3">
    <source>
        <dbReference type="Proteomes" id="UP000033664"/>
    </source>
</evidence>
<dbReference type="AlphaFoldDB" id="A0A0F4PW56"/>
<dbReference type="EMBL" id="JXXZ01000007">
    <property type="protein sequence ID" value="KJY99647.1"/>
    <property type="molecule type" value="Genomic_DNA"/>
</dbReference>
<keyword evidence="3" id="KW-1185">Reference proteome</keyword>
<accession>A0A0F4PW56</accession>
<keyword evidence="1" id="KW-0732">Signal</keyword>
<evidence type="ECO:0000256" key="1">
    <source>
        <dbReference type="SAM" id="SignalP"/>
    </source>
</evidence>
<reference evidence="2 3" key="1">
    <citation type="journal article" date="2015" name="BMC Genomics">
        <title>Genome mining reveals unlocked bioactive potential of marine Gram-negative bacteria.</title>
        <authorList>
            <person name="Machado H."/>
            <person name="Sonnenschein E.C."/>
            <person name="Melchiorsen J."/>
            <person name="Gram L."/>
        </authorList>
    </citation>
    <scope>NUCLEOTIDE SEQUENCE [LARGE SCALE GENOMIC DNA]</scope>
    <source>
        <strain evidence="2 3">S3137</strain>
    </source>
</reference>
<dbReference type="GeneID" id="58228484"/>
<protein>
    <submittedName>
        <fullName evidence="2">Uncharacterized protein</fullName>
    </submittedName>
</protein>
<comment type="caution">
    <text evidence="2">The sequence shown here is derived from an EMBL/GenBank/DDBJ whole genome shotgun (WGS) entry which is preliminary data.</text>
</comment>
<dbReference type="RefSeq" id="WP_045978407.1">
    <property type="nucleotide sequence ID" value="NZ_JXXY01000002.1"/>
</dbReference>
<feature type="chain" id="PRO_5002474850" evidence="1">
    <location>
        <begin position="21"/>
        <end position="194"/>
    </location>
</feature>
<proteinExistence type="predicted"/>
<sequence>MLKTKLIAAAITLASGTAFAQTAVFPGAAHCFEDSALKAEAVNNLIASSGELNALTQVALEEVGASANGYFIFDPKFSRTERFFHCSVPLNENMGNVTLTVHGITQGLNVSAGGCLISRIRKTPDGGKDKWLRFGTGKGFDWTDISDDTISSKQFVNYVTTIDNNFEPDAILNLQCRTTWQTGSVSVGQIEINY</sequence>
<feature type="signal peptide" evidence="1">
    <location>
        <begin position="1"/>
        <end position="20"/>
    </location>
</feature>
<dbReference type="PATRIC" id="fig|151081.8.peg.535"/>